<keyword evidence="2" id="KW-1185">Reference proteome</keyword>
<reference evidence="1 2" key="1">
    <citation type="journal article" date="2015" name="Plant Cell">
        <title>Oil accumulation by the oleaginous diatom Fistulifera solaris as revealed by the genome and transcriptome.</title>
        <authorList>
            <person name="Tanaka T."/>
            <person name="Maeda Y."/>
            <person name="Veluchamy A."/>
            <person name="Tanaka M."/>
            <person name="Abida H."/>
            <person name="Marechal E."/>
            <person name="Bowler C."/>
            <person name="Muto M."/>
            <person name="Sunaga Y."/>
            <person name="Tanaka M."/>
            <person name="Yoshino T."/>
            <person name="Taniguchi T."/>
            <person name="Fukuda Y."/>
            <person name="Nemoto M."/>
            <person name="Matsumoto M."/>
            <person name="Wong P.S."/>
            <person name="Aburatani S."/>
            <person name="Fujibuchi W."/>
        </authorList>
    </citation>
    <scope>NUCLEOTIDE SEQUENCE [LARGE SCALE GENOMIC DNA]</scope>
    <source>
        <strain evidence="1 2">JPCC DA0580</strain>
    </source>
</reference>
<evidence type="ECO:0008006" key="3">
    <source>
        <dbReference type="Google" id="ProtNLM"/>
    </source>
</evidence>
<protein>
    <recommendedName>
        <fullName evidence="3">Proteasome maturation protein</fullName>
    </recommendedName>
</protein>
<evidence type="ECO:0000313" key="1">
    <source>
        <dbReference type="EMBL" id="GAX26453.1"/>
    </source>
</evidence>
<organism evidence="1 2">
    <name type="scientific">Fistulifera solaris</name>
    <name type="common">Oleaginous diatom</name>
    <dbReference type="NCBI Taxonomy" id="1519565"/>
    <lineage>
        <taxon>Eukaryota</taxon>
        <taxon>Sar</taxon>
        <taxon>Stramenopiles</taxon>
        <taxon>Ochrophyta</taxon>
        <taxon>Bacillariophyta</taxon>
        <taxon>Bacillariophyceae</taxon>
        <taxon>Bacillariophycidae</taxon>
        <taxon>Naviculales</taxon>
        <taxon>Naviculaceae</taxon>
        <taxon>Fistulifera</taxon>
    </lineage>
</organism>
<accession>A0A1Z5KJI7</accession>
<sequence length="131" mass="14613">MDSNPSIPVLEKPISMMEVGPNGNNLASQAMARHPVEDLQKNIGIAKFNDLSFVRNVYGSGLAMRLATEQKFAAQERSRNPFRSQGLLYGEIVTGHDTKFEMADFLPRAELRADLKQDVNLHVAMERQLGL</sequence>
<proteinExistence type="predicted"/>
<dbReference type="InParanoid" id="A0A1Z5KJI7"/>
<name>A0A1Z5KJI7_FISSO</name>
<dbReference type="AlphaFoldDB" id="A0A1Z5KJI7"/>
<dbReference type="Proteomes" id="UP000198406">
    <property type="component" value="Unassembled WGS sequence"/>
</dbReference>
<dbReference type="OrthoDB" id="15001at2759"/>
<gene>
    <name evidence="1" type="ORF">FisN_1Lh721</name>
</gene>
<dbReference type="Pfam" id="PF05348">
    <property type="entry name" value="UMP1"/>
    <property type="match status" value="1"/>
</dbReference>
<dbReference type="EMBL" id="BDSP01000246">
    <property type="protein sequence ID" value="GAX26453.1"/>
    <property type="molecule type" value="Genomic_DNA"/>
</dbReference>
<evidence type="ECO:0000313" key="2">
    <source>
        <dbReference type="Proteomes" id="UP000198406"/>
    </source>
</evidence>
<comment type="caution">
    <text evidence="1">The sequence shown here is derived from an EMBL/GenBank/DDBJ whole genome shotgun (WGS) entry which is preliminary data.</text>
</comment>